<protein>
    <submittedName>
        <fullName evidence="1">Uncharacterized protein</fullName>
    </submittedName>
</protein>
<evidence type="ECO:0000313" key="1">
    <source>
        <dbReference type="EMBL" id="KAI0031684.1"/>
    </source>
</evidence>
<comment type="caution">
    <text evidence="1">The sequence shown here is derived from an EMBL/GenBank/DDBJ whole genome shotgun (WGS) entry which is preliminary data.</text>
</comment>
<name>A0ACB8QIL4_9AGAM</name>
<evidence type="ECO:0000313" key="2">
    <source>
        <dbReference type="Proteomes" id="UP000814128"/>
    </source>
</evidence>
<proteinExistence type="predicted"/>
<reference evidence="1" key="1">
    <citation type="submission" date="2021-02" db="EMBL/GenBank/DDBJ databases">
        <authorList>
            <consortium name="DOE Joint Genome Institute"/>
            <person name="Ahrendt S."/>
            <person name="Looney B.P."/>
            <person name="Miyauchi S."/>
            <person name="Morin E."/>
            <person name="Drula E."/>
            <person name="Courty P.E."/>
            <person name="Chicoki N."/>
            <person name="Fauchery L."/>
            <person name="Kohler A."/>
            <person name="Kuo A."/>
            <person name="Labutti K."/>
            <person name="Pangilinan J."/>
            <person name="Lipzen A."/>
            <person name="Riley R."/>
            <person name="Andreopoulos W."/>
            <person name="He G."/>
            <person name="Johnson J."/>
            <person name="Barry K.W."/>
            <person name="Grigoriev I.V."/>
            <person name="Nagy L."/>
            <person name="Hibbett D."/>
            <person name="Henrissat B."/>
            <person name="Matheny P.B."/>
            <person name="Labbe J."/>
            <person name="Martin F."/>
        </authorList>
    </citation>
    <scope>NUCLEOTIDE SEQUENCE</scope>
    <source>
        <strain evidence="1">EC-137</strain>
    </source>
</reference>
<accession>A0ACB8QIL4</accession>
<sequence>MSISVDDLVASFSSNHISQEALDLQAFKSQMKVLLTNNSQPAGFPPRRNSLAQPCSPPAPRMYVPPTHAHSEDEDRMDEDLVEDMLDAPASPVNAAPAHPYPFPAQHQQQLHRVPPSSPQMPPAQQPMHLYAHSHPHVHQPHHSAEQGLFTSTDPFYLALTQPRYPPPTTTLFAHQRPAFSMPIDGGAVLVDR</sequence>
<organism evidence="1 2">
    <name type="scientific">Vararia minispora EC-137</name>
    <dbReference type="NCBI Taxonomy" id="1314806"/>
    <lineage>
        <taxon>Eukaryota</taxon>
        <taxon>Fungi</taxon>
        <taxon>Dikarya</taxon>
        <taxon>Basidiomycota</taxon>
        <taxon>Agaricomycotina</taxon>
        <taxon>Agaricomycetes</taxon>
        <taxon>Russulales</taxon>
        <taxon>Lachnocladiaceae</taxon>
        <taxon>Vararia</taxon>
    </lineage>
</organism>
<dbReference type="EMBL" id="MU273571">
    <property type="protein sequence ID" value="KAI0031684.1"/>
    <property type="molecule type" value="Genomic_DNA"/>
</dbReference>
<keyword evidence="2" id="KW-1185">Reference proteome</keyword>
<dbReference type="Proteomes" id="UP000814128">
    <property type="component" value="Unassembled WGS sequence"/>
</dbReference>
<reference evidence="1" key="2">
    <citation type="journal article" date="2022" name="New Phytol.">
        <title>Evolutionary transition to the ectomycorrhizal habit in the genomes of a hyperdiverse lineage of mushroom-forming fungi.</title>
        <authorList>
            <person name="Looney B."/>
            <person name="Miyauchi S."/>
            <person name="Morin E."/>
            <person name="Drula E."/>
            <person name="Courty P.E."/>
            <person name="Kohler A."/>
            <person name="Kuo A."/>
            <person name="LaButti K."/>
            <person name="Pangilinan J."/>
            <person name="Lipzen A."/>
            <person name="Riley R."/>
            <person name="Andreopoulos W."/>
            <person name="He G."/>
            <person name="Johnson J."/>
            <person name="Nolan M."/>
            <person name="Tritt A."/>
            <person name="Barry K.W."/>
            <person name="Grigoriev I.V."/>
            <person name="Nagy L.G."/>
            <person name="Hibbett D."/>
            <person name="Henrissat B."/>
            <person name="Matheny P.B."/>
            <person name="Labbe J."/>
            <person name="Martin F.M."/>
        </authorList>
    </citation>
    <scope>NUCLEOTIDE SEQUENCE</scope>
    <source>
        <strain evidence="1">EC-137</strain>
    </source>
</reference>
<gene>
    <name evidence="1" type="ORF">K488DRAFT_86597</name>
</gene>